<dbReference type="Proteomes" id="UP000224634">
    <property type="component" value="Unassembled WGS sequence"/>
</dbReference>
<dbReference type="PANTHER" id="PTHR43397">
    <property type="entry name" value="ERGOTHIONEINE BIOSYNTHESIS PROTEIN 1"/>
    <property type="match status" value="1"/>
</dbReference>
<sequence length="855" mass="95939">MAPAQSLGEVAIVDIRRNDLNTSLAKDIYKGLNPQNGGEKTLPTMLLYDTVGLRLFEDITYLDEYYLTNAEIEALTANAAKIVERFPDNCQLVELGSGNLRKVEILLNEFERAGKRVEYLALDLSLEELSRTFAEIPSMTYHYVKCYGLHGTYDDALAWLMEPENRQKPTCILSMGSSIGNFTRHEAAEFLNGFAKILGPSDSMLIGLDSCKDPKKVFRAYNDSKGTTREFYLNGLSNANSILGFDAFKAGDWEAIGVYDEVEGCHRAFYSPKKDISFNGINLNKGEGIFFEQAYKYGPEEREQLWRESGLAPAAKFGNITGDYYLHLLSPSTFGLPERAEGYAANPTPSLQDFQSLWKAWDAVTMSMVPREELLSKPINLRNALIFYLGHVPTFIDIHITRATNGQPTEPKDYPLIFERGIDPDVDNPELCHAHSEIPDEWPPLDEILNFRDAVRNRIRSLLAGDIKDRRLAEALWLGFEHEAMHLETFLYMLLQSDSLFPPPGVSKPDFEALAQESNRKAVANEWFVIPDQELSIGLDDTDINLIPAQSFGWDNEKPQRKVKVSSFSAQGRPITNGEYSKYLEANDISAVPASWVSVKSASHATNGIKANGHTNGDGHTSNGHGHTETVSARKAFTERYAVRTVFGPVLLEWALDWPVLASYNELEGYAKWMNCRIPTYEEVKSIYNYVASLKGNQANGVDSNTNGIQNDPPNSCPPDNKVLGRSRCTDHQPVQPPSLDHQPVYIDLDGNNCNVGFKRWHPTPVTHTGNRLSGQAEFGGVWEWTSSPLKPHEGFKAMELYPGYTADFFDRKHNIVLGGSWATHPRIAGRTTFVNWYQRNYPYAWVGARLAQDI</sequence>
<evidence type="ECO:0000256" key="2">
    <source>
        <dbReference type="ARBA" id="ARBA00022679"/>
    </source>
</evidence>
<dbReference type="Gene3D" id="3.90.1580.10">
    <property type="entry name" value="paralog of FGE (formylglycine-generating enzyme)"/>
    <property type="match status" value="1"/>
</dbReference>
<evidence type="ECO:0000256" key="1">
    <source>
        <dbReference type="ARBA" id="ARBA00022603"/>
    </source>
</evidence>
<keyword evidence="3" id="KW-0560">Oxidoreductase</keyword>
<feature type="domain" description="Sulfatase-modifying factor enzyme-like" evidence="7">
    <location>
        <begin position="752"/>
        <end position="852"/>
    </location>
</feature>
<dbReference type="OrthoDB" id="659at2759"/>
<comment type="pathway">
    <text evidence="5">Amino-acid biosynthesis; ergothioneine biosynthesis.</text>
</comment>
<proteinExistence type="predicted"/>
<feature type="domain" description="DinB-like" evidence="9">
    <location>
        <begin position="368"/>
        <end position="489"/>
    </location>
</feature>
<evidence type="ECO:0000256" key="3">
    <source>
        <dbReference type="ARBA" id="ARBA00023002"/>
    </source>
</evidence>
<evidence type="ECO:0000259" key="7">
    <source>
        <dbReference type="Pfam" id="PF03781"/>
    </source>
</evidence>
<dbReference type="NCBIfam" id="TIGR03439">
    <property type="entry name" value="methyl_EasF"/>
    <property type="match status" value="1"/>
</dbReference>
<evidence type="ECO:0000259" key="8">
    <source>
        <dbReference type="Pfam" id="PF10017"/>
    </source>
</evidence>
<dbReference type="GO" id="GO:0032259">
    <property type="term" value="P:methylation"/>
    <property type="evidence" value="ECO:0007669"/>
    <property type="project" value="UniProtKB-KW"/>
</dbReference>
<protein>
    <recommendedName>
        <fullName evidence="12">Dimethylhistidine N-methyltransferase</fullName>
    </recommendedName>
</protein>
<gene>
    <name evidence="10" type="ORF">AJ80_07009</name>
</gene>
<dbReference type="InterPro" id="IPR051128">
    <property type="entry name" value="EgtD_Methyltrsf_superfamily"/>
</dbReference>
<evidence type="ECO:0000256" key="4">
    <source>
        <dbReference type="ARBA" id="ARBA00023004"/>
    </source>
</evidence>
<feature type="compositionally biased region" description="Polar residues" evidence="6">
    <location>
        <begin position="613"/>
        <end position="630"/>
    </location>
</feature>
<evidence type="ECO:0000313" key="11">
    <source>
        <dbReference type="Proteomes" id="UP000224634"/>
    </source>
</evidence>
<dbReference type="InterPro" id="IPR016187">
    <property type="entry name" value="CTDL_fold"/>
</dbReference>
<name>A0A2B7XT30_POLH7</name>
<dbReference type="EMBL" id="PDNA01000128">
    <property type="protein sequence ID" value="PGH11748.1"/>
    <property type="molecule type" value="Genomic_DNA"/>
</dbReference>
<dbReference type="InterPro" id="IPR042095">
    <property type="entry name" value="SUMF_sf"/>
</dbReference>
<dbReference type="Pfam" id="PF03781">
    <property type="entry name" value="FGE-sulfatase"/>
    <property type="match status" value="2"/>
</dbReference>
<dbReference type="SUPFAM" id="SSF56436">
    <property type="entry name" value="C-type lectin-like"/>
    <property type="match status" value="1"/>
</dbReference>
<keyword evidence="4" id="KW-0408">Iron</keyword>
<evidence type="ECO:0000259" key="9">
    <source>
        <dbReference type="Pfam" id="PF12867"/>
    </source>
</evidence>
<dbReference type="PANTHER" id="PTHR43397:SF1">
    <property type="entry name" value="ERGOTHIONEINE BIOSYNTHESIS PROTEIN 1"/>
    <property type="match status" value="1"/>
</dbReference>
<feature type="domain" description="Sulfatase-modifying factor enzyme-like" evidence="7">
    <location>
        <begin position="550"/>
        <end position="684"/>
    </location>
</feature>
<dbReference type="Pfam" id="PF10017">
    <property type="entry name" value="Methyltransf_33"/>
    <property type="match status" value="1"/>
</dbReference>
<dbReference type="InterPro" id="IPR024775">
    <property type="entry name" value="DinB-like"/>
</dbReference>
<dbReference type="AlphaFoldDB" id="A0A2B7XT30"/>
<evidence type="ECO:0000256" key="5">
    <source>
        <dbReference type="ARBA" id="ARBA00037882"/>
    </source>
</evidence>
<dbReference type="InterPro" id="IPR029063">
    <property type="entry name" value="SAM-dependent_MTases_sf"/>
</dbReference>
<dbReference type="GO" id="GO:0008168">
    <property type="term" value="F:methyltransferase activity"/>
    <property type="evidence" value="ECO:0007669"/>
    <property type="project" value="UniProtKB-KW"/>
</dbReference>
<accession>A0A2B7XT30</accession>
<evidence type="ECO:0000256" key="6">
    <source>
        <dbReference type="SAM" id="MobiDB-lite"/>
    </source>
</evidence>
<organism evidence="10 11">
    <name type="scientific">Polytolypa hystricis (strain UAMH7299)</name>
    <dbReference type="NCBI Taxonomy" id="1447883"/>
    <lineage>
        <taxon>Eukaryota</taxon>
        <taxon>Fungi</taxon>
        <taxon>Dikarya</taxon>
        <taxon>Ascomycota</taxon>
        <taxon>Pezizomycotina</taxon>
        <taxon>Eurotiomycetes</taxon>
        <taxon>Eurotiomycetidae</taxon>
        <taxon>Onygenales</taxon>
        <taxon>Onygenales incertae sedis</taxon>
        <taxon>Polytolypa</taxon>
    </lineage>
</organism>
<keyword evidence="2" id="KW-0808">Transferase</keyword>
<feature type="domain" description="Histidine-specific methyltransferase SAM-dependent" evidence="8">
    <location>
        <begin position="25"/>
        <end position="330"/>
    </location>
</feature>
<dbReference type="Gene3D" id="3.40.50.150">
    <property type="entry name" value="Vaccinia Virus protein VP39"/>
    <property type="match status" value="1"/>
</dbReference>
<dbReference type="InterPro" id="IPR005532">
    <property type="entry name" value="SUMF_dom"/>
</dbReference>
<feature type="region of interest" description="Disordered" evidence="6">
    <location>
        <begin position="610"/>
        <end position="630"/>
    </location>
</feature>
<comment type="caution">
    <text evidence="10">The sequence shown here is derived from an EMBL/GenBank/DDBJ whole genome shotgun (WGS) entry which is preliminary data.</text>
</comment>
<reference evidence="10 11" key="1">
    <citation type="submission" date="2017-10" db="EMBL/GenBank/DDBJ databases">
        <title>Comparative genomics in systemic dimorphic fungi from Ajellomycetaceae.</title>
        <authorList>
            <person name="Munoz J.F."/>
            <person name="Mcewen J.G."/>
            <person name="Clay O.K."/>
            <person name="Cuomo C.A."/>
        </authorList>
    </citation>
    <scope>NUCLEOTIDE SEQUENCE [LARGE SCALE GENOMIC DNA]</scope>
    <source>
        <strain evidence="10 11">UAMH7299</strain>
    </source>
</reference>
<keyword evidence="1" id="KW-0489">Methyltransferase</keyword>
<evidence type="ECO:0000313" key="10">
    <source>
        <dbReference type="EMBL" id="PGH11748.1"/>
    </source>
</evidence>
<evidence type="ECO:0008006" key="12">
    <source>
        <dbReference type="Google" id="ProtNLM"/>
    </source>
</evidence>
<keyword evidence="11" id="KW-1185">Reference proteome</keyword>
<dbReference type="InterPro" id="IPR019257">
    <property type="entry name" value="MeTrfase_dom"/>
</dbReference>
<dbReference type="Pfam" id="PF12867">
    <property type="entry name" value="DinB_2"/>
    <property type="match status" value="1"/>
</dbReference>
<dbReference type="InterPro" id="IPR017805">
    <property type="entry name" value="SAM_MeTrfase_EasF-type_put"/>
</dbReference>
<dbReference type="STRING" id="1447883.A0A2B7XT30"/>